<protein>
    <submittedName>
        <fullName evidence="6">VirB3 family type IV secretion system protein</fullName>
    </submittedName>
</protein>
<keyword evidence="2 5" id="KW-0812">Transmembrane</keyword>
<keyword evidence="3 5" id="KW-1133">Transmembrane helix</keyword>
<dbReference type="Pfam" id="PF05101">
    <property type="entry name" value="VirB3"/>
    <property type="match status" value="1"/>
</dbReference>
<evidence type="ECO:0000256" key="1">
    <source>
        <dbReference type="ARBA" id="ARBA00004370"/>
    </source>
</evidence>
<evidence type="ECO:0000256" key="3">
    <source>
        <dbReference type="ARBA" id="ARBA00022989"/>
    </source>
</evidence>
<dbReference type="RefSeq" id="WP_280628443.1">
    <property type="nucleotide sequence ID" value="NZ_CP123495.1"/>
</dbReference>
<evidence type="ECO:0000313" key="7">
    <source>
        <dbReference type="Proteomes" id="UP001177597"/>
    </source>
</evidence>
<evidence type="ECO:0000313" key="6">
    <source>
        <dbReference type="EMBL" id="WGL94025.1"/>
    </source>
</evidence>
<name>A0AA95GBD9_9GAMM</name>
<accession>A0AA95GBD9</accession>
<sequence length="98" mass="11016">MSLDDEYLTYNGFNRAILFWGVPLIPFIICLSLIMVTFITGVLLMGFYGVIVPIIILAFLLLLKQRCSKDPNAVKVDSLKFKGFALKGFSNKIILKVI</sequence>
<evidence type="ECO:0000256" key="5">
    <source>
        <dbReference type="SAM" id="Phobius"/>
    </source>
</evidence>
<evidence type="ECO:0000256" key="4">
    <source>
        <dbReference type="ARBA" id="ARBA00023136"/>
    </source>
</evidence>
<reference evidence="6" key="1">
    <citation type="submission" date="2023-04" db="EMBL/GenBank/DDBJ databases">
        <title>Genome dynamics across the evolutionary transition to endosymbiosis.</title>
        <authorList>
            <person name="Siozios S."/>
            <person name="Nadal-Jimenez P."/>
            <person name="Azagi T."/>
            <person name="Sprong H."/>
            <person name="Frost C.L."/>
            <person name="Parratt S.R."/>
            <person name="Taylor G."/>
            <person name="Brettell L."/>
            <person name="Lew K.C."/>
            <person name="Croft L."/>
            <person name="King K.C."/>
            <person name="Brockhurst M.A."/>
            <person name="Hypsa V."/>
            <person name="Novakova E."/>
            <person name="Darby A.C."/>
            <person name="Hurst G.D.D."/>
        </authorList>
    </citation>
    <scope>NUCLEOTIDE SEQUENCE</scope>
    <source>
        <strain evidence="6">AIh</strain>
        <plasmid evidence="6">paIh5</plasmid>
    </source>
</reference>
<dbReference type="GO" id="GO:0016020">
    <property type="term" value="C:membrane"/>
    <property type="evidence" value="ECO:0007669"/>
    <property type="project" value="UniProtKB-SubCell"/>
</dbReference>
<dbReference type="EMBL" id="CP123495">
    <property type="protein sequence ID" value="WGL94025.1"/>
    <property type="molecule type" value="Genomic_DNA"/>
</dbReference>
<keyword evidence="4 5" id="KW-0472">Membrane</keyword>
<feature type="transmembrane region" description="Helical" evidence="5">
    <location>
        <begin position="17"/>
        <end position="39"/>
    </location>
</feature>
<comment type="subcellular location">
    <subcellularLocation>
        <location evidence="1">Membrane</location>
    </subcellularLocation>
</comment>
<evidence type="ECO:0000256" key="2">
    <source>
        <dbReference type="ARBA" id="ARBA00022692"/>
    </source>
</evidence>
<dbReference type="AlphaFoldDB" id="A0AA95GBD9"/>
<proteinExistence type="predicted"/>
<organism evidence="6 7">
    <name type="scientific">Arsenophonus nasoniae</name>
    <name type="common">son-killer infecting Nasonia vitripennis</name>
    <dbReference type="NCBI Taxonomy" id="638"/>
    <lineage>
        <taxon>Bacteria</taxon>
        <taxon>Pseudomonadati</taxon>
        <taxon>Pseudomonadota</taxon>
        <taxon>Gammaproteobacteria</taxon>
        <taxon>Enterobacterales</taxon>
        <taxon>Morganellaceae</taxon>
        <taxon>Arsenophonus</taxon>
    </lineage>
</organism>
<keyword evidence="6" id="KW-0614">Plasmid</keyword>
<gene>
    <name evidence="6" type="ORF">QE207_01630</name>
</gene>
<feature type="transmembrane region" description="Helical" evidence="5">
    <location>
        <begin position="45"/>
        <end position="63"/>
    </location>
</feature>
<dbReference type="InterPro" id="IPR007792">
    <property type="entry name" value="T4SS_VirB3/TrbD/AvhB"/>
</dbReference>
<geneLocation type="plasmid" evidence="6 7">
    <name>paIh5</name>
</geneLocation>
<dbReference type="Proteomes" id="UP001177597">
    <property type="component" value="Plasmid paIh5"/>
</dbReference>